<evidence type="ECO:0000313" key="6">
    <source>
        <dbReference type="EMBL" id="MBP2000517.1"/>
    </source>
</evidence>
<organism evidence="6 7">
    <name type="scientific">Paenibacillus shirakamiensis</name>
    <dbReference type="NCBI Taxonomy" id="1265935"/>
    <lineage>
        <taxon>Bacteria</taxon>
        <taxon>Bacillati</taxon>
        <taxon>Bacillota</taxon>
        <taxon>Bacilli</taxon>
        <taxon>Bacillales</taxon>
        <taxon>Paenibacillaceae</taxon>
        <taxon>Paenibacillus</taxon>
    </lineage>
</organism>
<dbReference type="InterPro" id="IPR006139">
    <property type="entry name" value="D-isomer_2_OHA_DH_cat_dom"/>
</dbReference>
<dbReference type="InterPro" id="IPR050223">
    <property type="entry name" value="D-isomer_2-hydroxyacid_DH"/>
</dbReference>
<dbReference type="SUPFAM" id="SSF51735">
    <property type="entry name" value="NAD(P)-binding Rossmann-fold domains"/>
    <property type="match status" value="1"/>
</dbReference>
<comment type="caution">
    <text evidence="6">The sequence shown here is derived from an EMBL/GenBank/DDBJ whole genome shotgun (WGS) entry which is preliminary data.</text>
</comment>
<dbReference type="InterPro" id="IPR006140">
    <property type="entry name" value="D-isomer_DH_NAD-bd"/>
</dbReference>
<dbReference type="Gene3D" id="3.40.50.720">
    <property type="entry name" value="NAD(P)-binding Rossmann-like Domain"/>
    <property type="match status" value="2"/>
</dbReference>
<dbReference type="GO" id="GO:0008873">
    <property type="term" value="F:gluconate 2-dehydrogenase activity"/>
    <property type="evidence" value="ECO:0007669"/>
    <property type="project" value="UniProtKB-EC"/>
</dbReference>
<evidence type="ECO:0000256" key="2">
    <source>
        <dbReference type="ARBA" id="ARBA00023002"/>
    </source>
</evidence>
<dbReference type="EMBL" id="JAGGLD010000002">
    <property type="protein sequence ID" value="MBP2000517.1"/>
    <property type="molecule type" value="Genomic_DNA"/>
</dbReference>
<comment type="similarity">
    <text evidence="1 3">Belongs to the D-isomer specific 2-hydroxyacid dehydrogenase family.</text>
</comment>
<proteinExistence type="inferred from homology"/>
<evidence type="ECO:0000256" key="3">
    <source>
        <dbReference type="RuleBase" id="RU003719"/>
    </source>
</evidence>
<sequence length="324" mass="36073">MQKPQIFIAKPIPSEVREYLEQHATCTFWEKETPVPRQELREHVAQVEGLLTAGGKITSELLDAAPKLRVVSTMSVGYNHFDIPAFRKRGVIGTHTPGVLNDTVADLVMAMMLTAGRRISELDRYVKDGHWQRGDNESLFGLDIHHKILGIIGMGGIGKAVAKRAKFGFDMSILYHNRHRNPEVEQEFCASYCSLDELLQQSDLIVLMTPLTEETRHLIGAQQFAKMKKTAIFINASRGQTVDEQALIQALQTKQIYAAGLDVFEQEPVDRDNPLLSMPNVITLPHIGSATETTRDQMAMLAAQNLIAALQGLTPPNLIPELRS</sequence>
<dbReference type="PANTHER" id="PTHR10996">
    <property type="entry name" value="2-HYDROXYACID DEHYDROGENASE-RELATED"/>
    <property type="match status" value="1"/>
</dbReference>
<name>A0ABS4JFM3_9BACL</name>
<reference evidence="6 7" key="1">
    <citation type="submission" date="2021-03" db="EMBL/GenBank/DDBJ databases">
        <title>Genomic Encyclopedia of Type Strains, Phase IV (KMG-IV): sequencing the most valuable type-strain genomes for metagenomic binning, comparative biology and taxonomic classification.</title>
        <authorList>
            <person name="Goeker M."/>
        </authorList>
    </citation>
    <scope>NUCLEOTIDE SEQUENCE [LARGE SCALE GENOMIC DNA]</scope>
    <source>
        <strain evidence="6 7">DSM 26806</strain>
    </source>
</reference>
<feature type="domain" description="D-isomer specific 2-hydroxyacid dehydrogenase NAD-binding" evidence="5">
    <location>
        <begin position="109"/>
        <end position="288"/>
    </location>
</feature>
<keyword evidence="2 3" id="KW-0560">Oxidoreductase</keyword>
<dbReference type="Pfam" id="PF02826">
    <property type="entry name" value="2-Hacid_dh_C"/>
    <property type="match status" value="1"/>
</dbReference>
<dbReference type="InterPro" id="IPR029752">
    <property type="entry name" value="D-isomer_DH_CS1"/>
</dbReference>
<keyword evidence="7" id="KW-1185">Reference proteome</keyword>
<dbReference type="SUPFAM" id="SSF52283">
    <property type="entry name" value="Formate/glycerate dehydrogenase catalytic domain-like"/>
    <property type="match status" value="1"/>
</dbReference>
<dbReference type="EC" id="1.1.1.215" evidence="6"/>
<dbReference type="InterPro" id="IPR036291">
    <property type="entry name" value="NAD(P)-bd_dom_sf"/>
</dbReference>
<dbReference type="PANTHER" id="PTHR10996:SF283">
    <property type="entry name" value="GLYOXYLATE_HYDROXYPYRUVATE REDUCTASE B"/>
    <property type="match status" value="1"/>
</dbReference>
<dbReference type="Pfam" id="PF00389">
    <property type="entry name" value="2-Hacid_dh"/>
    <property type="match status" value="1"/>
</dbReference>
<gene>
    <name evidence="6" type="ORF">J2Z69_001548</name>
</gene>
<dbReference type="RefSeq" id="WP_209860795.1">
    <property type="nucleotide sequence ID" value="NZ_JAGGLD010000002.1"/>
</dbReference>
<dbReference type="Proteomes" id="UP001519288">
    <property type="component" value="Unassembled WGS sequence"/>
</dbReference>
<evidence type="ECO:0000256" key="1">
    <source>
        <dbReference type="ARBA" id="ARBA00005854"/>
    </source>
</evidence>
<feature type="domain" description="D-isomer specific 2-hydroxyacid dehydrogenase catalytic" evidence="4">
    <location>
        <begin position="6"/>
        <end position="319"/>
    </location>
</feature>
<evidence type="ECO:0000313" key="7">
    <source>
        <dbReference type="Proteomes" id="UP001519288"/>
    </source>
</evidence>
<evidence type="ECO:0000259" key="5">
    <source>
        <dbReference type="Pfam" id="PF02826"/>
    </source>
</evidence>
<protein>
    <submittedName>
        <fullName evidence="6">Gluconate 2-dehydrogenase</fullName>
        <ecNumber evidence="6">1.1.1.215</ecNumber>
    </submittedName>
</protein>
<dbReference type="PROSITE" id="PS00065">
    <property type="entry name" value="D_2_HYDROXYACID_DH_1"/>
    <property type="match status" value="1"/>
</dbReference>
<dbReference type="CDD" id="cd05301">
    <property type="entry name" value="GDH"/>
    <property type="match status" value="1"/>
</dbReference>
<evidence type="ECO:0000259" key="4">
    <source>
        <dbReference type="Pfam" id="PF00389"/>
    </source>
</evidence>
<accession>A0ABS4JFM3</accession>